<accession>A0A6J4VUX4</accession>
<sequence>MDRSMDIREGMRVYGENDRALGTVERLHGDGFHVAGRHYRRDQVARVTRDGIYLRGAGATEGTARSTTGQAGGETRVPVAEERLTVGKRERELGEVDIRKTVTEEERTADVTLRRDEVRVEEVDVAERPPRAGEDVFDEGTIRVPVRGEEAVVGKEAIVTGEVVIDKESTTRQEQVRGTVRKQHVDVEQAYREARGGFERLHGQARASQGRTFEQAEPHYRSGFTAAHDERYAGREFEDAEPELRQTHGAGDNWEQLRQEVREGWNRARGR</sequence>
<evidence type="ECO:0000313" key="3">
    <source>
        <dbReference type="EMBL" id="CAA9590001.1"/>
    </source>
</evidence>
<gene>
    <name evidence="3" type="ORF">AVDCRST_MAG18-4841</name>
</gene>
<reference evidence="3" key="1">
    <citation type="submission" date="2020-02" db="EMBL/GenBank/DDBJ databases">
        <authorList>
            <person name="Meier V. D."/>
        </authorList>
    </citation>
    <scope>NUCLEOTIDE SEQUENCE</scope>
    <source>
        <strain evidence="3">AVDCRST_MAG18</strain>
    </source>
</reference>
<dbReference type="InterPro" id="IPR052967">
    <property type="entry name" value="Stress_Response_Assoc"/>
</dbReference>
<protein>
    <recommendedName>
        <fullName evidence="2">DUF2382 domain-containing protein</fullName>
    </recommendedName>
</protein>
<organism evidence="3">
    <name type="scientific">uncultured Thermomicrobiales bacterium</name>
    <dbReference type="NCBI Taxonomy" id="1645740"/>
    <lineage>
        <taxon>Bacteria</taxon>
        <taxon>Pseudomonadati</taxon>
        <taxon>Thermomicrobiota</taxon>
        <taxon>Thermomicrobia</taxon>
        <taxon>Thermomicrobiales</taxon>
        <taxon>environmental samples</taxon>
    </lineage>
</organism>
<dbReference type="EMBL" id="CADCWN010000387">
    <property type="protein sequence ID" value="CAA9590001.1"/>
    <property type="molecule type" value="Genomic_DNA"/>
</dbReference>
<name>A0A6J4VUX4_9BACT</name>
<dbReference type="Pfam" id="PF09557">
    <property type="entry name" value="DUF2382"/>
    <property type="match status" value="1"/>
</dbReference>
<feature type="domain" description="DUF2382" evidence="2">
    <location>
        <begin position="78"/>
        <end position="187"/>
    </location>
</feature>
<feature type="region of interest" description="Disordered" evidence="1">
    <location>
        <begin position="234"/>
        <end position="257"/>
    </location>
</feature>
<dbReference type="PANTHER" id="PTHR38463">
    <property type="entry name" value="STRESS RESPONSE PROTEIN YSNF"/>
    <property type="match status" value="1"/>
</dbReference>
<proteinExistence type="predicted"/>
<dbReference type="InterPro" id="IPR019060">
    <property type="entry name" value="DUF2382"/>
</dbReference>
<dbReference type="AlphaFoldDB" id="A0A6J4VUX4"/>
<evidence type="ECO:0000256" key="1">
    <source>
        <dbReference type="SAM" id="MobiDB-lite"/>
    </source>
</evidence>
<dbReference type="PANTHER" id="PTHR38463:SF1">
    <property type="entry name" value="STRESS RESPONSE PROTEIN YSNF"/>
    <property type="match status" value="1"/>
</dbReference>
<evidence type="ECO:0000259" key="2">
    <source>
        <dbReference type="Pfam" id="PF09557"/>
    </source>
</evidence>
<feature type="compositionally biased region" description="Basic and acidic residues" evidence="1">
    <location>
        <begin position="234"/>
        <end position="246"/>
    </location>
</feature>